<dbReference type="OrthoDB" id="8197069at2759"/>
<feature type="compositionally biased region" description="Polar residues" evidence="1">
    <location>
        <begin position="503"/>
        <end position="519"/>
    </location>
</feature>
<dbReference type="GeneID" id="106670329"/>
<keyword evidence="4" id="KW-1185">Reference proteome</keyword>
<feature type="region of interest" description="Disordered" evidence="1">
    <location>
        <begin position="591"/>
        <end position="625"/>
    </location>
</feature>
<protein>
    <submittedName>
        <fullName evidence="3">Uncharacterized protein</fullName>
    </submittedName>
</protein>
<name>A0A8I6S4J3_CIMLE</name>
<dbReference type="AlphaFoldDB" id="A0A8I6S4J3"/>
<feature type="compositionally biased region" description="Pro residues" evidence="1">
    <location>
        <begin position="117"/>
        <end position="150"/>
    </location>
</feature>
<evidence type="ECO:0000313" key="3">
    <source>
        <dbReference type="EnsemblMetazoa" id="XP_014256025.1"/>
    </source>
</evidence>
<feature type="compositionally biased region" description="Low complexity" evidence="1">
    <location>
        <begin position="191"/>
        <end position="205"/>
    </location>
</feature>
<evidence type="ECO:0000256" key="2">
    <source>
        <dbReference type="SAM" id="SignalP"/>
    </source>
</evidence>
<keyword evidence="2" id="KW-0732">Signal</keyword>
<feature type="chain" id="PRO_5035238952" evidence="2">
    <location>
        <begin position="22"/>
        <end position="866"/>
    </location>
</feature>
<feature type="compositionally biased region" description="Low complexity" evidence="1">
    <location>
        <begin position="412"/>
        <end position="433"/>
    </location>
</feature>
<feature type="compositionally biased region" description="Pro residues" evidence="1">
    <location>
        <begin position="206"/>
        <end position="217"/>
    </location>
</feature>
<dbReference type="EnsemblMetazoa" id="XM_014400539.2">
    <property type="protein sequence ID" value="XP_014256025.1"/>
    <property type="gene ID" value="LOC106670329"/>
</dbReference>
<dbReference type="RefSeq" id="XP_014256025.1">
    <property type="nucleotide sequence ID" value="XM_014400539.2"/>
</dbReference>
<feature type="compositionally biased region" description="Pro residues" evidence="1">
    <location>
        <begin position="286"/>
        <end position="298"/>
    </location>
</feature>
<feature type="compositionally biased region" description="Pro residues" evidence="1">
    <location>
        <begin position="69"/>
        <end position="87"/>
    </location>
</feature>
<accession>A0A8I6S4J3</accession>
<feature type="compositionally biased region" description="Pro residues" evidence="1">
    <location>
        <begin position="175"/>
        <end position="184"/>
    </location>
</feature>
<proteinExistence type="predicted"/>
<feature type="region of interest" description="Disordered" evidence="1">
    <location>
        <begin position="33"/>
        <end position="570"/>
    </location>
</feature>
<feature type="compositionally biased region" description="Pro residues" evidence="1">
    <location>
        <begin position="462"/>
        <end position="493"/>
    </location>
</feature>
<sequence>MYKSKVFLIWCLLAICNYCGAVLTQQTNDTEQAASGNVNRREAPSGFGVPPTGLSDSYGAPLPADSYGPPHPHVGPKPVYGPPPLPKLPQDEYGPPPAPSDSYGPPPSLNFGVPKPVYGPPKPVYGPPKPEYGPPPKPEYGPPDLSPPPHKPPKHFGGGGGGSYHGPSFHGPKPHYGPPKPVYGPPNKFGPSSPSHSYGPPKSVYGPPPSKPKPVYGPPKHSFTPPKQFYGPPKPKPVYGPPKHHSSGPPKSTYGPPKHNLSPPKPVYGPPKITYGPPSGSYGVPHAPPGVPSPPTPPEITYDGWQPIPGLSPHPDGNCPPDSGHHHHHSDGGGYDGPPPPLTGGHVSQDYGPPQNAGGHPSDTYGPPTNNGLGVDLSAPSVNQSPFSFEGGHGSHGGHDLNQNFEPPPPLSGTYGPPSGSYGPPSSGPQDSYGPPPSPSGSYGPPSGHDQSSLLPPAGSYGPPPSNNYGPPPPPGGSYGPPPPGGSYGPPPSDSYGPPSNSFASPPSQSYGVPQNHADTGNFGFPIASCCGTPPPEVGHQHKPPPLGLAYGVPSGKQIEGPNLQPKVPVKFREPVPKGLIEAIGESVEFKTSGHGRPFQGGTYIPPSVPEVPQHVPDDDNNHYAASLSHHDLSVGQPFRLQNSFDQSPSVDLTPPGGYQSHGAHSEEAPSYAVPAEPSRSNDFNHGEIANSLGLENADITQSQSIDFGNALDFKLQGNQGTYDLQVQGGSSGSNPEQILPRGLLQNILSAIEQQPSTVQAVQHSYGPDSLPSGSELVRIKHESSDSETLSVEESVNAASATNDIRPSNIALYFNPDHNKPQNETFSSFPESRDQLVEDKKDGSYVVFDSPSSKYSYDITSQTESR</sequence>
<evidence type="ECO:0000313" key="4">
    <source>
        <dbReference type="Proteomes" id="UP000494040"/>
    </source>
</evidence>
<feature type="compositionally biased region" description="Pro residues" evidence="1">
    <location>
        <begin position="94"/>
        <end position="108"/>
    </location>
</feature>
<feature type="region of interest" description="Disordered" evidence="1">
    <location>
        <begin position="813"/>
        <end position="835"/>
    </location>
</feature>
<feature type="region of interest" description="Disordered" evidence="1">
    <location>
        <begin position="640"/>
        <end position="678"/>
    </location>
</feature>
<dbReference type="OMA" id="HTGYASQ"/>
<dbReference type="KEGG" id="clec:106670329"/>
<evidence type="ECO:0000256" key="1">
    <source>
        <dbReference type="SAM" id="MobiDB-lite"/>
    </source>
</evidence>
<reference evidence="3" key="1">
    <citation type="submission" date="2022-01" db="UniProtKB">
        <authorList>
            <consortium name="EnsemblMetazoa"/>
        </authorList>
    </citation>
    <scope>IDENTIFICATION</scope>
</reference>
<dbReference type="Proteomes" id="UP000494040">
    <property type="component" value="Unassembled WGS sequence"/>
</dbReference>
<organism evidence="3 4">
    <name type="scientific">Cimex lectularius</name>
    <name type="common">Bed bug</name>
    <name type="synonym">Acanthia lectularia</name>
    <dbReference type="NCBI Taxonomy" id="79782"/>
    <lineage>
        <taxon>Eukaryota</taxon>
        <taxon>Metazoa</taxon>
        <taxon>Ecdysozoa</taxon>
        <taxon>Arthropoda</taxon>
        <taxon>Hexapoda</taxon>
        <taxon>Insecta</taxon>
        <taxon>Pterygota</taxon>
        <taxon>Neoptera</taxon>
        <taxon>Paraneoptera</taxon>
        <taxon>Hemiptera</taxon>
        <taxon>Heteroptera</taxon>
        <taxon>Panheteroptera</taxon>
        <taxon>Cimicomorpha</taxon>
        <taxon>Cimicidae</taxon>
        <taxon>Cimex</taxon>
    </lineage>
</organism>
<feature type="compositionally biased region" description="Polar residues" evidence="1">
    <location>
        <begin position="640"/>
        <end position="651"/>
    </location>
</feature>
<feature type="signal peptide" evidence="2">
    <location>
        <begin position="1"/>
        <end position="21"/>
    </location>
</feature>